<dbReference type="RefSeq" id="WP_202012629.1">
    <property type="nucleotide sequence ID" value="NZ_JAERRB010000006.1"/>
</dbReference>
<dbReference type="Pfam" id="PF12771">
    <property type="entry name" value="SusD-like_2"/>
    <property type="match status" value="1"/>
</dbReference>
<reference evidence="2 3" key="1">
    <citation type="submission" date="2021-01" db="EMBL/GenBank/DDBJ databases">
        <title>Chryseolinea sp. Jin1 Genome sequencing and assembly.</title>
        <authorList>
            <person name="Kim I."/>
        </authorList>
    </citation>
    <scope>NUCLEOTIDE SEQUENCE [LARGE SCALE GENOMIC DNA]</scope>
    <source>
        <strain evidence="2 3">Jin1</strain>
    </source>
</reference>
<evidence type="ECO:0000256" key="1">
    <source>
        <dbReference type="SAM" id="SignalP"/>
    </source>
</evidence>
<keyword evidence="2" id="KW-0449">Lipoprotein</keyword>
<dbReference type="Gene3D" id="1.25.40.390">
    <property type="match status" value="2"/>
</dbReference>
<protein>
    <submittedName>
        <fullName evidence="2">SusD/RagB family nutrient-binding outer membrane lipoprotein</fullName>
    </submittedName>
</protein>
<dbReference type="PROSITE" id="PS51257">
    <property type="entry name" value="PROKAR_LIPOPROTEIN"/>
    <property type="match status" value="1"/>
</dbReference>
<keyword evidence="1" id="KW-0732">Signal</keyword>
<feature type="signal peptide" evidence="1">
    <location>
        <begin position="1"/>
        <end position="23"/>
    </location>
</feature>
<sequence>MKKILNTFGILSVLLLVSFSCNMDDDLANPNEVAVNQADPDLILNAIELDFADFYSIASGNTVFSDKTTVGADRLMRMRAMNTGYRYQTAYQAQFLDDLWTLAYQKVLVNIETLVPLAESKGYSTHVAIAKALKAYTYITLVDLFGDVPRSKALQGFSDFNPAADAGESVYNYAITLLGEARAELAKTGTFKAPRDVYYSGSRANWTALVNTLEFKAWLNLSILPARKAEAETKMGQFIDLATGANKTGVNMIDRYEENFTYKYGTATVPVSRHPLYRQYYLSTEGAAGGYVCNSYLYELFNGKGVEDPRWRYYFYRQVGSIARANQVDPKSVGCSVGAIPQHYANGGYVFCTFEPGFYGRDHGDASGTPPDSPVLTCAGAYPAGGRIDDTPVSKTTYFGPTVQGDGGDGAGIEPMFMSFFLDYMRAELMARSGNDVKAKEWLTVAINASIDQVQRFSESIDQTLPGSLEIDRTPYINAVMDLYDDAAAKPRIVGRELWVACWGSAIEAYNGYRRTSGPDNMQPSLQVNEGPWLRSLVYPSVFVNLNGDASAVQKDFSKTNKVFWDANPDNLN</sequence>
<proteinExistence type="predicted"/>
<keyword evidence="3" id="KW-1185">Reference proteome</keyword>
<organism evidence="2 3">
    <name type="scientific">Chryseolinea lacunae</name>
    <dbReference type="NCBI Taxonomy" id="2801331"/>
    <lineage>
        <taxon>Bacteria</taxon>
        <taxon>Pseudomonadati</taxon>
        <taxon>Bacteroidota</taxon>
        <taxon>Cytophagia</taxon>
        <taxon>Cytophagales</taxon>
        <taxon>Fulvivirgaceae</taxon>
        <taxon>Chryseolinea</taxon>
    </lineage>
</organism>
<evidence type="ECO:0000313" key="2">
    <source>
        <dbReference type="EMBL" id="MBL0743358.1"/>
    </source>
</evidence>
<name>A0ABS1KV61_9BACT</name>
<dbReference type="InterPro" id="IPR011990">
    <property type="entry name" value="TPR-like_helical_dom_sf"/>
</dbReference>
<gene>
    <name evidence="2" type="ORF">JI741_19150</name>
</gene>
<accession>A0ABS1KV61</accession>
<dbReference type="InterPro" id="IPR041662">
    <property type="entry name" value="SusD-like_2"/>
</dbReference>
<dbReference type="EMBL" id="JAERRB010000006">
    <property type="protein sequence ID" value="MBL0743358.1"/>
    <property type="molecule type" value="Genomic_DNA"/>
</dbReference>
<dbReference type="Proteomes" id="UP000613030">
    <property type="component" value="Unassembled WGS sequence"/>
</dbReference>
<evidence type="ECO:0000313" key="3">
    <source>
        <dbReference type="Proteomes" id="UP000613030"/>
    </source>
</evidence>
<comment type="caution">
    <text evidence="2">The sequence shown here is derived from an EMBL/GenBank/DDBJ whole genome shotgun (WGS) entry which is preliminary data.</text>
</comment>
<dbReference type="SUPFAM" id="SSF48452">
    <property type="entry name" value="TPR-like"/>
    <property type="match status" value="1"/>
</dbReference>
<feature type="chain" id="PRO_5046935887" evidence="1">
    <location>
        <begin position="24"/>
        <end position="573"/>
    </location>
</feature>